<proteinExistence type="predicted"/>
<dbReference type="Pfam" id="PF06182">
    <property type="entry name" value="ABC2_membrane_6"/>
    <property type="match status" value="1"/>
</dbReference>
<comment type="caution">
    <text evidence="2">The sequence shown here is derived from an EMBL/GenBank/DDBJ whole genome shotgun (WGS) entry which is preliminary data.</text>
</comment>
<dbReference type="RefSeq" id="WP_006903231.1">
    <property type="nucleotide sequence ID" value="NZ_JH976535.1"/>
</dbReference>
<keyword evidence="1" id="KW-0472">Membrane</keyword>
<sequence length="257" mass="28327">MKVIAHAIRIGLSRSMDVPSEVLVEVVMSVFWLIWGAALVRIIFIDRHYVAGWTLDEAMVIYGVFYALFGWFFFALRSSIVQLPAILQRDEFDQYLLKPVGALVYLIVHGLEVVRVVDIALGLGVVAYCWLRIGAPSPWYSLVMFVVSFCLSIIVLTAVVVLFALIGFWARKADQLMPLAIGFMQAGRYPSDVYGGPPHLLVGAFLASASLSSIPARMIVGRGSWLLIGEYAAIVATIVAGVVILWRLGIARYCSGR</sequence>
<reference evidence="2" key="2">
    <citation type="submission" date="2012-10" db="EMBL/GenBank/DDBJ databases">
        <title>Improved high-quality draft of Thermaerobacter subterraneus C21, DSM 13965.</title>
        <authorList>
            <consortium name="DOE Joint Genome Institute"/>
            <person name="Eisen J."/>
            <person name="Huntemann M."/>
            <person name="Wei C.-L."/>
            <person name="Han J."/>
            <person name="Detter J.C."/>
            <person name="Han C."/>
            <person name="Tapia R."/>
            <person name="Chen A."/>
            <person name="Kyrpides N."/>
            <person name="Mavromatis K."/>
            <person name="Markowitz V."/>
            <person name="Szeto E."/>
            <person name="Ivanova N."/>
            <person name="Mikhailova N."/>
            <person name="Ovchinnikova G."/>
            <person name="Pagani I."/>
            <person name="Pati A."/>
            <person name="Goodwin L."/>
            <person name="Nordberg H.P."/>
            <person name="Cantor M.N."/>
            <person name="Hua S.X."/>
            <person name="Woyke T."/>
            <person name="Eisen J."/>
            <person name="Klenk H.-P."/>
        </authorList>
    </citation>
    <scope>NUCLEOTIDE SEQUENCE [LARGE SCALE GENOMIC DNA]</scope>
    <source>
        <strain evidence="2">DSM 13965</strain>
    </source>
</reference>
<reference evidence="2" key="1">
    <citation type="submission" date="2010-10" db="EMBL/GenBank/DDBJ databases">
        <authorList>
            <consortium name="US DOE Joint Genome Institute (JGI-PGF)"/>
            <person name="Lucas S."/>
            <person name="Copeland A."/>
            <person name="Lapidus A."/>
            <person name="Bruce D."/>
            <person name="Goodwin L."/>
            <person name="Pitluck S."/>
            <person name="Kyrpides N."/>
            <person name="Mavromatis K."/>
            <person name="Detter J.C."/>
            <person name="Han C."/>
            <person name="Land M."/>
            <person name="Hauser L."/>
            <person name="Markowitz V."/>
            <person name="Cheng J.-F."/>
            <person name="Hugenholtz P."/>
            <person name="Woyke T."/>
            <person name="Wu D."/>
            <person name="Pukall R."/>
            <person name="Wahrenburg C."/>
            <person name="Brambilla E."/>
            <person name="Klenk H.-P."/>
            <person name="Eisen J.A."/>
        </authorList>
    </citation>
    <scope>NUCLEOTIDE SEQUENCE [LARGE SCALE GENOMIC DNA]</scope>
    <source>
        <strain evidence="2">DSM 13965</strain>
    </source>
</reference>
<organism evidence="2 3">
    <name type="scientific">Thermaerobacter subterraneus DSM 13965</name>
    <dbReference type="NCBI Taxonomy" id="867903"/>
    <lineage>
        <taxon>Bacteria</taxon>
        <taxon>Bacillati</taxon>
        <taxon>Bacillota</taxon>
        <taxon>Clostridia</taxon>
        <taxon>Eubacteriales</taxon>
        <taxon>Clostridiales Family XVII. Incertae Sedis</taxon>
        <taxon>Thermaerobacter</taxon>
    </lineage>
</organism>
<evidence type="ECO:0000313" key="3">
    <source>
        <dbReference type="Proteomes" id="UP000005710"/>
    </source>
</evidence>
<dbReference type="eggNOG" id="COG3694">
    <property type="taxonomic scope" value="Bacteria"/>
</dbReference>
<dbReference type="EMBL" id="AENY02000002">
    <property type="protein sequence ID" value="EKP95220.1"/>
    <property type="molecule type" value="Genomic_DNA"/>
</dbReference>
<keyword evidence="1" id="KW-1133">Transmembrane helix</keyword>
<keyword evidence="1" id="KW-0812">Transmembrane</keyword>
<dbReference type="InterPro" id="IPR010390">
    <property type="entry name" value="ABC-2_transporter-like"/>
</dbReference>
<accession>K6P2C1</accession>
<dbReference type="PANTHER" id="PTHR36833">
    <property type="entry name" value="SLR0610 PROTEIN-RELATED"/>
    <property type="match status" value="1"/>
</dbReference>
<dbReference type="PANTHER" id="PTHR36833:SF1">
    <property type="entry name" value="INTEGRAL MEMBRANE TRANSPORT PROTEIN"/>
    <property type="match status" value="1"/>
</dbReference>
<feature type="transmembrane region" description="Helical" evidence="1">
    <location>
        <begin position="139"/>
        <end position="170"/>
    </location>
</feature>
<evidence type="ECO:0000256" key="1">
    <source>
        <dbReference type="SAM" id="Phobius"/>
    </source>
</evidence>
<feature type="transmembrane region" description="Helical" evidence="1">
    <location>
        <begin position="22"/>
        <end position="44"/>
    </location>
</feature>
<gene>
    <name evidence="2" type="ORF">ThesuDRAFT_00960</name>
</gene>
<protein>
    <submittedName>
        <fullName evidence="2">ABC-type uncharacterized transport system, permease component</fullName>
    </submittedName>
</protein>
<feature type="transmembrane region" description="Helical" evidence="1">
    <location>
        <begin position="102"/>
        <end position="133"/>
    </location>
</feature>
<name>K6P2C1_9FIRM</name>
<dbReference type="OrthoDB" id="9800610at2"/>
<dbReference type="STRING" id="867903.ThesuDRAFT_00960"/>
<evidence type="ECO:0000313" key="2">
    <source>
        <dbReference type="EMBL" id="EKP95220.1"/>
    </source>
</evidence>
<feature type="transmembrane region" description="Helical" evidence="1">
    <location>
        <begin position="231"/>
        <end position="250"/>
    </location>
</feature>
<feature type="transmembrane region" description="Helical" evidence="1">
    <location>
        <begin position="59"/>
        <end position="81"/>
    </location>
</feature>
<dbReference type="AlphaFoldDB" id="K6P2C1"/>
<dbReference type="Proteomes" id="UP000005710">
    <property type="component" value="Unassembled WGS sequence"/>
</dbReference>
<keyword evidence="3" id="KW-1185">Reference proteome</keyword>
<dbReference type="HOGENOM" id="CLU_1081566_0_0_9"/>